<dbReference type="PANTHER" id="PTHR43877">
    <property type="entry name" value="AMINOALKYLPHOSPHONATE N-ACETYLTRANSFERASE-RELATED-RELATED"/>
    <property type="match status" value="1"/>
</dbReference>
<dbReference type="SUPFAM" id="SSF55729">
    <property type="entry name" value="Acyl-CoA N-acyltransferases (Nat)"/>
    <property type="match status" value="1"/>
</dbReference>
<dbReference type="Proteomes" id="UP001196509">
    <property type="component" value="Unassembled WGS sequence"/>
</dbReference>
<keyword evidence="1" id="KW-0808">Transferase</keyword>
<proteinExistence type="predicted"/>
<evidence type="ECO:0000256" key="1">
    <source>
        <dbReference type="ARBA" id="ARBA00022679"/>
    </source>
</evidence>
<protein>
    <submittedName>
        <fullName evidence="4">GNAT family N-acetyltransferase</fullName>
    </submittedName>
</protein>
<reference evidence="4" key="1">
    <citation type="submission" date="2021-08" db="EMBL/GenBank/DDBJ databases">
        <title>Hoeflea bacterium WL0058 sp. nov., isolated from the sediment.</title>
        <authorList>
            <person name="Wang L."/>
            <person name="Zhang D."/>
        </authorList>
    </citation>
    <scope>NUCLEOTIDE SEQUENCE</scope>
    <source>
        <strain evidence="4">WL0058</strain>
    </source>
</reference>
<comment type="caution">
    <text evidence="4">The sequence shown here is derived from an EMBL/GenBank/DDBJ whole genome shotgun (WGS) entry which is preliminary data.</text>
</comment>
<dbReference type="Gene3D" id="3.40.630.30">
    <property type="match status" value="1"/>
</dbReference>
<sequence>MAIFIRSGAPEDARVLTELSMRSKQSNGYDDAFMEACRDELAVTPDLLRAHRHWIAQVGNSVCGCVCLAVDDDGAQGEVTTFFVDPAWQRKGVGRMLWETLLTCARALQLEALYLDADPFAVPFYEALGFGKIKDAPSGSIPGRTIPHMRFRL</sequence>
<name>A0AAE3CZJ5_9HYPH</name>
<keyword evidence="5" id="KW-1185">Reference proteome</keyword>
<dbReference type="Pfam" id="PF00583">
    <property type="entry name" value="Acetyltransf_1"/>
    <property type="match status" value="1"/>
</dbReference>
<dbReference type="InterPro" id="IPR016181">
    <property type="entry name" value="Acyl_CoA_acyltransferase"/>
</dbReference>
<organism evidence="4 5">
    <name type="scientific">Flavimaribacter sediminis</name>
    <dbReference type="NCBI Taxonomy" id="2865987"/>
    <lineage>
        <taxon>Bacteria</taxon>
        <taxon>Pseudomonadati</taxon>
        <taxon>Pseudomonadota</taxon>
        <taxon>Alphaproteobacteria</taxon>
        <taxon>Hyphomicrobiales</taxon>
        <taxon>Rhizobiaceae</taxon>
        <taxon>Flavimaribacter</taxon>
    </lineage>
</organism>
<accession>A0AAE3CZJ5</accession>
<keyword evidence="2" id="KW-0012">Acyltransferase</keyword>
<dbReference type="PROSITE" id="PS51186">
    <property type="entry name" value="GNAT"/>
    <property type="match status" value="1"/>
</dbReference>
<evidence type="ECO:0000256" key="2">
    <source>
        <dbReference type="ARBA" id="ARBA00023315"/>
    </source>
</evidence>
<evidence type="ECO:0000259" key="3">
    <source>
        <dbReference type="PROSITE" id="PS51186"/>
    </source>
</evidence>
<dbReference type="EMBL" id="JAICBX010000001">
    <property type="protein sequence ID" value="MBW8635766.1"/>
    <property type="molecule type" value="Genomic_DNA"/>
</dbReference>
<dbReference type="AlphaFoldDB" id="A0AAE3CZJ5"/>
<gene>
    <name evidence="4" type="ORF">K1W69_01095</name>
</gene>
<evidence type="ECO:0000313" key="5">
    <source>
        <dbReference type="Proteomes" id="UP001196509"/>
    </source>
</evidence>
<evidence type="ECO:0000313" key="4">
    <source>
        <dbReference type="EMBL" id="MBW8635766.1"/>
    </source>
</evidence>
<dbReference type="InterPro" id="IPR050832">
    <property type="entry name" value="Bact_Acetyltransf"/>
</dbReference>
<feature type="domain" description="N-acetyltransferase" evidence="3">
    <location>
        <begin position="3"/>
        <end position="153"/>
    </location>
</feature>
<dbReference type="CDD" id="cd04301">
    <property type="entry name" value="NAT_SF"/>
    <property type="match status" value="1"/>
</dbReference>
<dbReference type="GO" id="GO:0016747">
    <property type="term" value="F:acyltransferase activity, transferring groups other than amino-acyl groups"/>
    <property type="evidence" value="ECO:0007669"/>
    <property type="project" value="InterPro"/>
</dbReference>
<dbReference type="RefSeq" id="WP_220226487.1">
    <property type="nucleotide sequence ID" value="NZ_JAICBX010000001.1"/>
</dbReference>
<dbReference type="InterPro" id="IPR000182">
    <property type="entry name" value="GNAT_dom"/>
</dbReference>